<keyword evidence="2" id="KW-0812">Transmembrane</keyword>
<dbReference type="HOGENOM" id="CLU_1010746_0_0_4"/>
<protein>
    <submittedName>
        <fullName evidence="3">Uncharacterized protein</fullName>
    </submittedName>
</protein>
<keyword evidence="2" id="KW-0472">Membrane</keyword>
<keyword evidence="4" id="KW-1185">Reference proteome</keyword>
<name>S6AMR5_SULDS</name>
<dbReference type="eggNOG" id="COG0457">
    <property type="taxonomic scope" value="Bacteria"/>
</dbReference>
<dbReference type="Proteomes" id="UP000015559">
    <property type="component" value="Chromosome"/>
</dbReference>
<reference evidence="3 4" key="1">
    <citation type="journal article" date="2012" name="Appl. Environ. Microbiol.">
        <title>Draft genome sequence of a psychrotolerant sulfur-oxidizing bacterium, Sulfuricella denitrificans skB26, and proteomic insights into cold adaptation.</title>
        <authorList>
            <person name="Watanabe T."/>
            <person name="Kojima H."/>
            <person name="Fukui M."/>
        </authorList>
    </citation>
    <scope>NUCLEOTIDE SEQUENCE [LARGE SCALE GENOMIC DNA]</scope>
    <source>
        <strain evidence="4">skB26</strain>
    </source>
</reference>
<dbReference type="InterPro" id="IPR011990">
    <property type="entry name" value="TPR-like_helical_dom_sf"/>
</dbReference>
<feature type="transmembrane region" description="Helical" evidence="2">
    <location>
        <begin position="115"/>
        <end position="134"/>
    </location>
</feature>
<dbReference type="KEGG" id="sdr:SCD_n02301"/>
<dbReference type="AlphaFoldDB" id="S6AMR5"/>
<feature type="region of interest" description="Disordered" evidence="1">
    <location>
        <begin position="241"/>
        <end position="267"/>
    </location>
</feature>
<dbReference type="STRING" id="1163617.SCD_n02301"/>
<organism evidence="3 4">
    <name type="scientific">Sulfuricella denitrificans (strain DSM 22764 / NBRC 105220 / skB26)</name>
    <dbReference type="NCBI Taxonomy" id="1163617"/>
    <lineage>
        <taxon>Bacteria</taxon>
        <taxon>Pseudomonadati</taxon>
        <taxon>Pseudomonadota</taxon>
        <taxon>Betaproteobacteria</taxon>
        <taxon>Nitrosomonadales</taxon>
        <taxon>Sulfuricellaceae</taxon>
        <taxon>Sulfuricella</taxon>
    </lineage>
</organism>
<evidence type="ECO:0000256" key="2">
    <source>
        <dbReference type="SAM" id="Phobius"/>
    </source>
</evidence>
<proteinExistence type="predicted"/>
<evidence type="ECO:0000313" key="4">
    <source>
        <dbReference type="Proteomes" id="UP000015559"/>
    </source>
</evidence>
<feature type="compositionally biased region" description="Gly residues" evidence="1">
    <location>
        <begin position="258"/>
        <end position="267"/>
    </location>
</feature>
<feature type="compositionally biased region" description="Polar residues" evidence="1">
    <location>
        <begin position="244"/>
        <end position="255"/>
    </location>
</feature>
<sequence>MTILNGIAFADGGPTLHQVYQASQAGKLDEAQGMMEKVLNEHPNSGKAHFVEAEILAKQGRLASAEMELNTAERLDPGLSFAKPQSVKELKSRIAAAHQSQSTMNSVLAKTASDFPWGLLLLGIGSIAVITMVMRAITSRNAVTSAGSYQIGPSGGAGQSPAAGQAYAGGGVAPTAAAGGGIGSSIVSGLATGVAVGAGVVAGEALAHHFMDGNRSGTNAVSPIADSWDSSSNNMGGADFGIADNSSWDDNSSLADSGGVGGGDDWS</sequence>
<gene>
    <name evidence="3" type="ORF">SCD_n02301</name>
</gene>
<accession>S6AMR5</accession>
<keyword evidence="2" id="KW-1133">Transmembrane helix</keyword>
<evidence type="ECO:0000256" key="1">
    <source>
        <dbReference type="SAM" id="MobiDB-lite"/>
    </source>
</evidence>
<dbReference type="Gene3D" id="1.25.40.10">
    <property type="entry name" value="Tetratricopeptide repeat domain"/>
    <property type="match status" value="1"/>
</dbReference>
<dbReference type="EMBL" id="AP013066">
    <property type="protein sequence ID" value="BAN36109.1"/>
    <property type="molecule type" value="Genomic_DNA"/>
</dbReference>
<dbReference type="Pfam" id="PF14559">
    <property type="entry name" value="TPR_19"/>
    <property type="match status" value="1"/>
</dbReference>
<dbReference type="SUPFAM" id="SSF48452">
    <property type="entry name" value="TPR-like"/>
    <property type="match status" value="1"/>
</dbReference>
<evidence type="ECO:0000313" key="3">
    <source>
        <dbReference type="EMBL" id="BAN36109.1"/>
    </source>
</evidence>